<dbReference type="PANTHER" id="PTHR41286">
    <property type="entry name" value="HNH NUCLEASE YAJD-RELATED"/>
    <property type="match status" value="1"/>
</dbReference>
<name>A0A849VPJ9_9HYPH</name>
<dbReference type="CDD" id="cd00085">
    <property type="entry name" value="HNHc"/>
    <property type="match status" value="1"/>
</dbReference>
<dbReference type="RefSeq" id="WP_174207752.1">
    <property type="nucleotide sequence ID" value="NZ_JABUMX010000001.1"/>
</dbReference>
<protein>
    <recommendedName>
        <fullName evidence="4">Putative HNH nuclease YajD</fullName>
    </recommendedName>
</protein>
<evidence type="ECO:0000256" key="1">
    <source>
        <dbReference type="ARBA" id="ARBA00022722"/>
    </source>
</evidence>
<accession>A0A849VPJ9</accession>
<dbReference type="Pfam" id="PF01844">
    <property type="entry name" value="HNH"/>
    <property type="match status" value="1"/>
</dbReference>
<sequence>MALTPLKPKVGTLAPRLKRYAPGDEAERSRYRDDTQPWRKWYKTARWQKLRMSVLVRDLFTCQMCGRIEPNTSQLVADHKTPHRGSEYLFWKDANIQCVCRVCHDSEKQRQERTATF</sequence>
<dbReference type="AlphaFoldDB" id="A0A849VPJ9"/>
<comment type="caution">
    <text evidence="6">The sequence shown here is derived from an EMBL/GenBank/DDBJ whole genome shotgun (WGS) entry which is preliminary data.</text>
</comment>
<proteinExistence type="inferred from homology"/>
<dbReference type="InterPro" id="IPR002711">
    <property type="entry name" value="HNH"/>
</dbReference>
<keyword evidence="7" id="KW-1185">Reference proteome</keyword>
<reference evidence="6 7" key="1">
    <citation type="submission" date="2020-05" db="EMBL/GenBank/DDBJ databases">
        <authorList>
            <person name="Kim M.K."/>
        </authorList>
    </citation>
    <scope>NUCLEOTIDE SEQUENCE [LARGE SCALE GENOMIC DNA]</scope>
    <source>
        <strain evidence="6 7">BT25</strain>
    </source>
</reference>
<dbReference type="Proteomes" id="UP000550508">
    <property type="component" value="Unassembled WGS sequence"/>
</dbReference>
<comment type="similarity">
    <text evidence="3">Belongs to the HNH nuclease family.</text>
</comment>
<keyword evidence="2" id="KW-0378">Hydrolase</keyword>
<dbReference type="GO" id="GO:0004519">
    <property type="term" value="F:endonuclease activity"/>
    <property type="evidence" value="ECO:0007669"/>
    <property type="project" value="UniProtKB-KW"/>
</dbReference>
<dbReference type="PANTHER" id="PTHR41286:SF1">
    <property type="entry name" value="HNH NUCLEASE YAJD-RELATED"/>
    <property type="match status" value="1"/>
</dbReference>
<dbReference type="Gene3D" id="1.10.30.50">
    <property type="match status" value="1"/>
</dbReference>
<dbReference type="GO" id="GO:0003676">
    <property type="term" value="F:nucleic acid binding"/>
    <property type="evidence" value="ECO:0007669"/>
    <property type="project" value="InterPro"/>
</dbReference>
<evidence type="ECO:0000256" key="3">
    <source>
        <dbReference type="ARBA" id="ARBA00038412"/>
    </source>
</evidence>
<dbReference type="GO" id="GO:0008270">
    <property type="term" value="F:zinc ion binding"/>
    <property type="evidence" value="ECO:0007669"/>
    <property type="project" value="InterPro"/>
</dbReference>
<evidence type="ECO:0000259" key="5">
    <source>
        <dbReference type="SMART" id="SM00507"/>
    </source>
</evidence>
<dbReference type="InterPro" id="IPR003615">
    <property type="entry name" value="HNH_nuc"/>
</dbReference>
<gene>
    <name evidence="6" type="ORF">HQ945_05380</name>
</gene>
<dbReference type="EMBL" id="JABUMX010000001">
    <property type="protein sequence ID" value="NTS30679.1"/>
    <property type="molecule type" value="Genomic_DNA"/>
</dbReference>
<evidence type="ECO:0000313" key="7">
    <source>
        <dbReference type="Proteomes" id="UP000550508"/>
    </source>
</evidence>
<keyword evidence="6" id="KW-0255">Endonuclease</keyword>
<dbReference type="GO" id="GO:0005829">
    <property type="term" value="C:cytosol"/>
    <property type="evidence" value="ECO:0007669"/>
    <property type="project" value="TreeGrafter"/>
</dbReference>
<evidence type="ECO:0000256" key="2">
    <source>
        <dbReference type="ARBA" id="ARBA00022801"/>
    </source>
</evidence>
<feature type="domain" description="HNH nuclease" evidence="5">
    <location>
        <begin position="49"/>
        <end position="105"/>
    </location>
</feature>
<evidence type="ECO:0000256" key="4">
    <source>
        <dbReference type="ARBA" id="ARBA00040194"/>
    </source>
</evidence>
<dbReference type="GO" id="GO:0016787">
    <property type="term" value="F:hydrolase activity"/>
    <property type="evidence" value="ECO:0007669"/>
    <property type="project" value="UniProtKB-KW"/>
</dbReference>
<organism evidence="6 7">
    <name type="scientific">Phyllobacterium pellucidum</name>
    <dbReference type="NCBI Taxonomy" id="2740464"/>
    <lineage>
        <taxon>Bacteria</taxon>
        <taxon>Pseudomonadati</taxon>
        <taxon>Pseudomonadota</taxon>
        <taxon>Alphaproteobacteria</taxon>
        <taxon>Hyphomicrobiales</taxon>
        <taxon>Phyllobacteriaceae</taxon>
        <taxon>Phyllobacterium</taxon>
    </lineage>
</organism>
<keyword evidence="1" id="KW-0540">Nuclease</keyword>
<evidence type="ECO:0000313" key="6">
    <source>
        <dbReference type="EMBL" id="NTS30679.1"/>
    </source>
</evidence>
<dbReference type="SMART" id="SM00507">
    <property type="entry name" value="HNHc"/>
    <property type="match status" value="1"/>
</dbReference>